<sequence length="458" mass="48710">MPSTTALAVRLLPLVMALISLYSALADTTGATSAAIGTGSATLDTPLAEVVFPGGRQLDLTLGYASSATHRPGDPADLVYTLTDRGPNIHCDASGQIIGVTDFCRDAQGVDDAGKIFPLPEFTPQIAFIRLGADADGQLTAEAEQRIELKDANGNPLSGISNPLAVTDTENAYDAKGRQLSLDPDGLDPEGLVRLADGSFWLGEEYGPSLVHVAADGRVLQRLVPANELEDLEAATYPISGELPSILSRRKLNRGIESLALSPNGRTLYFALQSPLANPDKAAYKTSRNLRLFAAHLDVQGEFAGIAHEYLYRLDTPETFFDTASGRGDAGARQSDVKVSEMSMLPDGQLIVLERIDKTTKLYRIDASAATDLLGGRYDALDTRPTLAQLDNPASAGVVPVTKQRIFDSLTDAPELVSKVEGVAILDDRHLLLANDNDFGIAGADSVFTVLPLPRASQ</sequence>
<dbReference type="Pfam" id="PF13449">
    <property type="entry name" value="Phytase-like"/>
    <property type="match status" value="1"/>
</dbReference>
<dbReference type="AlphaFoldDB" id="A0AB74U2X5"/>
<dbReference type="PANTHER" id="PTHR37957">
    <property type="entry name" value="BLR7070 PROTEIN"/>
    <property type="match status" value="1"/>
</dbReference>
<protein>
    <submittedName>
        <fullName evidence="3">Esterase-like activity of phytase family protein</fullName>
    </submittedName>
</protein>
<dbReference type="EMBL" id="CP159578">
    <property type="protein sequence ID" value="XCJ78339.1"/>
    <property type="molecule type" value="Genomic_DNA"/>
</dbReference>
<dbReference type="PANTHER" id="PTHR37957:SF1">
    <property type="entry name" value="PHYTASE-LIKE DOMAIN-CONTAINING PROTEIN"/>
    <property type="match status" value="1"/>
</dbReference>
<organism evidence="3">
    <name type="scientific">Salinicola endophyticus</name>
    <dbReference type="NCBI Taxonomy" id="1949083"/>
    <lineage>
        <taxon>Bacteria</taxon>
        <taxon>Pseudomonadati</taxon>
        <taxon>Pseudomonadota</taxon>
        <taxon>Gammaproteobacteria</taxon>
        <taxon>Oceanospirillales</taxon>
        <taxon>Halomonadaceae</taxon>
        <taxon>Salinicola</taxon>
    </lineage>
</organism>
<evidence type="ECO:0000259" key="2">
    <source>
        <dbReference type="Pfam" id="PF13449"/>
    </source>
</evidence>
<name>A0AB74U2X5_9GAMM</name>
<dbReference type="SUPFAM" id="SSF101898">
    <property type="entry name" value="NHL repeat"/>
    <property type="match status" value="1"/>
</dbReference>
<feature type="domain" description="Phytase-like" evidence="2">
    <location>
        <begin position="128"/>
        <end position="439"/>
    </location>
</feature>
<proteinExistence type="predicted"/>
<feature type="chain" id="PRO_5044497462" evidence="1">
    <location>
        <begin position="27"/>
        <end position="458"/>
    </location>
</feature>
<reference evidence="3" key="1">
    <citation type="submission" date="2024-06" db="EMBL/GenBank/DDBJ databases">
        <title>Complete genome of Salinicola endophyticus HNIBRBA4755.</title>
        <authorList>
            <person name="Shin S.Y."/>
            <person name="Kang H."/>
            <person name="Song J."/>
        </authorList>
    </citation>
    <scope>NUCLEOTIDE SEQUENCE</scope>
    <source>
        <strain evidence="3">HNIBRBA4755</strain>
    </source>
</reference>
<accession>A0AB74U2X5</accession>
<keyword evidence="1" id="KW-0732">Signal</keyword>
<evidence type="ECO:0000256" key="1">
    <source>
        <dbReference type="SAM" id="SignalP"/>
    </source>
</evidence>
<dbReference type="InterPro" id="IPR027372">
    <property type="entry name" value="Phytase-like_dom"/>
</dbReference>
<gene>
    <name evidence="3" type="ORF">ABV408_12955</name>
</gene>
<dbReference type="RefSeq" id="WP_353979342.1">
    <property type="nucleotide sequence ID" value="NZ_CP159578.1"/>
</dbReference>
<evidence type="ECO:0000313" key="3">
    <source>
        <dbReference type="EMBL" id="XCJ78339.1"/>
    </source>
</evidence>
<feature type="signal peptide" evidence="1">
    <location>
        <begin position="1"/>
        <end position="26"/>
    </location>
</feature>